<dbReference type="PANTHER" id="PTHR40053:SF1">
    <property type="entry name" value="SPORULATION-CONTROL PROTEIN SPO0M"/>
    <property type="match status" value="1"/>
</dbReference>
<evidence type="ECO:0000313" key="1">
    <source>
        <dbReference type="EMBL" id="GLL02357.1"/>
    </source>
</evidence>
<dbReference type="Proteomes" id="UP001143480">
    <property type="component" value="Unassembled WGS sequence"/>
</dbReference>
<dbReference type="PANTHER" id="PTHR40053">
    <property type="entry name" value="SPORULATION-CONTROL PROTEIN SPO0M"/>
    <property type="match status" value="1"/>
</dbReference>
<dbReference type="AlphaFoldDB" id="A0A9W6KHU6"/>
<protein>
    <submittedName>
        <fullName evidence="1">Sporulation protein</fullName>
    </submittedName>
</protein>
<keyword evidence="2" id="KW-1185">Reference proteome</keyword>
<reference evidence="1" key="2">
    <citation type="submission" date="2023-01" db="EMBL/GenBank/DDBJ databases">
        <authorList>
            <person name="Sun Q."/>
            <person name="Evtushenko L."/>
        </authorList>
    </citation>
    <scope>NUCLEOTIDE SEQUENCE</scope>
    <source>
        <strain evidence="1">VKM Ac-1321</strain>
    </source>
</reference>
<proteinExistence type="predicted"/>
<dbReference type="RefSeq" id="WP_261959161.1">
    <property type="nucleotide sequence ID" value="NZ_BAAAXA010000001.1"/>
</dbReference>
<dbReference type="Pfam" id="PF07070">
    <property type="entry name" value="Spo0M"/>
    <property type="match status" value="1"/>
</dbReference>
<dbReference type="InterPro" id="IPR009776">
    <property type="entry name" value="Spore_0_M"/>
</dbReference>
<comment type="caution">
    <text evidence="1">The sequence shown here is derived from an EMBL/GenBank/DDBJ whole genome shotgun (WGS) entry which is preliminary data.</text>
</comment>
<name>A0A9W6KHU6_9ACTN</name>
<sequence>MVFKKMLAAFGVGGPGVDTVLDTLEAQPGGFIDGQIHIQGGDRDARIERVTLALGTQLDNGPGVELNRSTAAEHFTVHAGATESVPFRLSVPWETPITSVYGQHLRGMVMGVHTELEVAGGRDKGDLDPVAITPLPVHQAILDGFAELGFRFKKADVEHGFIHGVPQQLPCYQEIEFLAAPQYADRIGEVELTFLTNPRGVEVILEFDKRGGMFHSGGDAYSRFSIGHDQVAGTNWAGVVDGWVREAAQRHSARYAAHGGHGPGGYGHGPYGHGRRGGGMGMGTVVAAGAAGVVGGLVAGEIIDEVFEDDGGDFGGDFE</sequence>
<gene>
    <name evidence="1" type="ORF">GCM10017581_040990</name>
</gene>
<dbReference type="EMBL" id="BSFP01000023">
    <property type="protein sequence ID" value="GLL02357.1"/>
    <property type="molecule type" value="Genomic_DNA"/>
</dbReference>
<organism evidence="1 2">
    <name type="scientific">Dactylosporangium matsuzakiense</name>
    <dbReference type="NCBI Taxonomy" id="53360"/>
    <lineage>
        <taxon>Bacteria</taxon>
        <taxon>Bacillati</taxon>
        <taxon>Actinomycetota</taxon>
        <taxon>Actinomycetes</taxon>
        <taxon>Micromonosporales</taxon>
        <taxon>Micromonosporaceae</taxon>
        <taxon>Dactylosporangium</taxon>
    </lineage>
</organism>
<evidence type="ECO:0000313" key="2">
    <source>
        <dbReference type="Proteomes" id="UP001143480"/>
    </source>
</evidence>
<accession>A0A9W6KHU6</accession>
<reference evidence="1" key="1">
    <citation type="journal article" date="2014" name="Int. J. Syst. Evol. Microbiol.">
        <title>Complete genome sequence of Corynebacterium casei LMG S-19264T (=DSM 44701T), isolated from a smear-ripened cheese.</title>
        <authorList>
            <consortium name="US DOE Joint Genome Institute (JGI-PGF)"/>
            <person name="Walter F."/>
            <person name="Albersmeier A."/>
            <person name="Kalinowski J."/>
            <person name="Ruckert C."/>
        </authorList>
    </citation>
    <scope>NUCLEOTIDE SEQUENCE</scope>
    <source>
        <strain evidence="1">VKM Ac-1321</strain>
    </source>
</reference>